<dbReference type="PROSITE" id="PS51257">
    <property type="entry name" value="PROKAR_LIPOPROTEIN"/>
    <property type="match status" value="1"/>
</dbReference>
<feature type="signal peptide" evidence="1">
    <location>
        <begin position="1"/>
        <end position="27"/>
    </location>
</feature>
<organism evidence="2 3">
    <name type="scientific">Halomarinibacterium sedimenti</name>
    <dbReference type="NCBI Taxonomy" id="2857106"/>
    <lineage>
        <taxon>Bacteria</taxon>
        <taxon>Pseudomonadati</taxon>
        <taxon>Bacteroidota</taxon>
        <taxon>Flavobacteriia</taxon>
        <taxon>Flavobacteriales</taxon>
        <taxon>Flavobacteriaceae</taxon>
        <taxon>Halomarinibacterium</taxon>
    </lineage>
</organism>
<dbReference type="Proteomes" id="UP001138686">
    <property type="component" value="Unassembled WGS sequence"/>
</dbReference>
<feature type="chain" id="PRO_5040908398" evidence="1">
    <location>
        <begin position="28"/>
        <end position="347"/>
    </location>
</feature>
<keyword evidence="1" id="KW-0732">Signal</keyword>
<proteinExistence type="predicted"/>
<dbReference type="InterPro" id="IPR007788">
    <property type="entry name" value="QCT"/>
</dbReference>
<accession>A0A9X1FPK8</accession>
<evidence type="ECO:0000313" key="3">
    <source>
        <dbReference type="Proteomes" id="UP001138686"/>
    </source>
</evidence>
<dbReference type="PANTHER" id="PTHR31270">
    <property type="entry name" value="GLUTAMINYL-PEPTIDE CYCLOTRANSFERASE"/>
    <property type="match status" value="1"/>
</dbReference>
<evidence type="ECO:0000313" key="2">
    <source>
        <dbReference type="EMBL" id="MBW2938205.1"/>
    </source>
</evidence>
<name>A0A9X1FPK8_9FLAO</name>
<keyword evidence="3" id="KW-1185">Reference proteome</keyword>
<dbReference type="RefSeq" id="WP_219052723.1">
    <property type="nucleotide sequence ID" value="NZ_JAHWDP010000003.1"/>
</dbReference>
<dbReference type="AlphaFoldDB" id="A0A9X1FPK8"/>
<evidence type="ECO:0000256" key="1">
    <source>
        <dbReference type="SAM" id="SignalP"/>
    </source>
</evidence>
<dbReference type="EMBL" id="JAHWDP010000003">
    <property type="protein sequence ID" value="MBW2938205.1"/>
    <property type="molecule type" value="Genomic_DNA"/>
</dbReference>
<comment type="caution">
    <text evidence="2">The sequence shown here is derived from an EMBL/GenBank/DDBJ whole genome shotgun (WGS) entry which is preliminary data.</text>
</comment>
<protein>
    <submittedName>
        <fullName evidence="2">Glutaminyl-peptide cyclotransferase</fullName>
    </submittedName>
</protein>
<dbReference type="PANTHER" id="PTHR31270:SF1">
    <property type="entry name" value="GLUTAMINYL-PEPTIDE CYCLOTRANSFERASE"/>
    <property type="match status" value="1"/>
</dbReference>
<sequence>MKPTLKFLTFTFLVVLFMACDNSTENANDLFSIEIKDEKTTFTQKDVLSLSISSKKGKTVEKVEYSLDNAEKSSENTLSLSNAKMGLRTLKAYITADGKNYEISKTIKLVASETPKLYTYKILESYPHDMKAYTQGLEFENDTLYESTGQRGRSSLRKTDYKTGNVLQKIELENQYFGEGITILNNKIYQLTWQENTGFIYNLNTLEKTGTFVYDRSKEGWGLCNNGTTIFKSDGTEKIWTLNSNTLAEEDYIEIYTHKSVIDNVNELEWVEGKIYANVYQKDAIAIVNPKSGAVEGVINLKGLQGEVTQHTTLDVLNGIAYKGEPNILYVTGKNWDKLFKIEIIEK</sequence>
<gene>
    <name evidence="2" type="ORF">KXJ69_08820</name>
</gene>
<dbReference type="GO" id="GO:0016603">
    <property type="term" value="F:glutaminyl-peptide cyclotransferase activity"/>
    <property type="evidence" value="ECO:0007669"/>
    <property type="project" value="InterPro"/>
</dbReference>
<dbReference type="Pfam" id="PF05096">
    <property type="entry name" value="Glu_cyclase_2"/>
    <property type="match status" value="1"/>
</dbReference>
<reference evidence="2" key="1">
    <citation type="submission" date="2021-07" db="EMBL/GenBank/DDBJ databases">
        <title>Aureisphaera sp. CAU 1614 isolated from sea sediment.</title>
        <authorList>
            <person name="Kim W."/>
        </authorList>
    </citation>
    <scope>NUCLEOTIDE SEQUENCE</scope>
    <source>
        <strain evidence="2">CAU 1614</strain>
    </source>
</reference>